<accession>A0AAE1MDG8</accession>
<dbReference type="EMBL" id="JAWXYG010000012">
    <property type="protein sequence ID" value="KAK4258383.1"/>
    <property type="molecule type" value="Genomic_DNA"/>
</dbReference>
<reference evidence="3" key="1">
    <citation type="submission" date="2023-10" db="EMBL/GenBank/DDBJ databases">
        <title>Chromosome-level genome of the transformable northern wattle, Acacia crassicarpa.</title>
        <authorList>
            <person name="Massaro I."/>
            <person name="Sinha N.R."/>
            <person name="Poethig S."/>
            <person name="Leichty A.R."/>
        </authorList>
    </citation>
    <scope>NUCLEOTIDE SEQUENCE</scope>
    <source>
        <strain evidence="3">Acra3RX</strain>
        <tissue evidence="3">Leaf</tissue>
    </source>
</reference>
<dbReference type="GO" id="GO:0017110">
    <property type="term" value="F:nucleoside diphosphate phosphatase activity"/>
    <property type="evidence" value="ECO:0007669"/>
    <property type="project" value="TreeGrafter"/>
</dbReference>
<evidence type="ECO:0000313" key="3">
    <source>
        <dbReference type="EMBL" id="KAK4258383.1"/>
    </source>
</evidence>
<dbReference type="Pfam" id="PF01150">
    <property type="entry name" value="GDA1_CD39"/>
    <property type="match status" value="1"/>
</dbReference>
<gene>
    <name evidence="3" type="ORF">QN277_007838</name>
</gene>
<proteinExistence type="inferred from homology"/>
<dbReference type="InterPro" id="IPR000407">
    <property type="entry name" value="GDA1_CD39_NTPase"/>
</dbReference>
<dbReference type="Proteomes" id="UP001293593">
    <property type="component" value="Unassembled WGS sequence"/>
</dbReference>
<sequence length="113" mass="12342">MVGGSNSSSSNSTYAAILDSGSTGTRIHVFRFNQSLQLIHIDDDFEYYYKVTPGLSSYTDSPEEVVESVMTLLVRAESVVLEEYQAVTPLRLGVAPSPSSLSSHLSLLSLFLY</sequence>
<comment type="similarity">
    <text evidence="1">Belongs to the GDA1/CD39 NTPase family.</text>
</comment>
<comment type="caution">
    <text evidence="3">The sequence shown here is derived from an EMBL/GenBank/DDBJ whole genome shotgun (WGS) entry which is preliminary data.</text>
</comment>
<dbReference type="GO" id="GO:0016020">
    <property type="term" value="C:membrane"/>
    <property type="evidence" value="ECO:0007669"/>
    <property type="project" value="TreeGrafter"/>
</dbReference>
<evidence type="ECO:0008006" key="5">
    <source>
        <dbReference type="Google" id="ProtNLM"/>
    </source>
</evidence>
<dbReference type="PANTHER" id="PTHR11782:SF80">
    <property type="entry name" value="GDA1_CD39 NUCLEOSIDE PHOSPHATASE FAMILY PROTEIN"/>
    <property type="match status" value="1"/>
</dbReference>
<organism evidence="3 4">
    <name type="scientific">Acacia crassicarpa</name>
    <name type="common">northern wattle</name>
    <dbReference type="NCBI Taxonomy" id="499986"/>
    <lineage>
        <taxon>Eukaryota</taxon>
        <taxon>Viridiplantae</taxon>
        <taxon>Streptophyta</taxon>
        <taxon>Embryophyta</taxon>
        <taxon>Tracheophyta</taxon>
        <taxon>Spermatophyta</taxon>
        <taxon>Magnoliopsida</taxon>
        <taxon>eudicotyledons</taxon>
        <taxon>Gunneridae</taxon>
        <taxon>Pentapetalae</taxon>
        <taxon>rosids</taxon>
        <taxon>fabids</taxon>
        <taxon>Fabales</taxon>
        <taxon>Fabaceae</taxon>
        <taxon>Caesalpinioideae</taxon>
        <taxon>mimosoid clade</taxon>
        <taxon>Acacieae</taxon>
        <taxon>Acacia</taxon>
    </lineage>
</organism>
<protein>
    <recommendedName>
        <fullName evidence="5">Apyrase</fullName>
    </recommendedName>
</protein>
<dbReference type="AlphaFoldDB" id="A0AAE1MDG8"/>
<keyword evidence="2" id="KW-0378">Hydrolase</keyword>
<dbReference type="PANTHER" id="PTHR11782">
    <property type="entry name" value="ADENOSINE/GUANOSINE DIPHOSPHATASE"/>
    <property type="match status" value="1"/>
</dbReference>
<evidence type="ECO:0000256" key="2">
    <source>
        <dbReference type="ARBA" id="ARBA00022801"/>
    </source>
</evidence>
<dbReference type="Gene3D" id="3.30.420.40">
    <property type="match status" value="1"/>
</dbReference>
<name>A0AAE1MDG8_9FABA</name>
<evidence type="ECO:0000313" key="4">
    <source>
        <dbReference type="Proteomes" id="UP001293593"/>
    </source>
</evidence>
<dbReference type="GO" id="GO:0009134">
    <property type="term" value="P:nucleoside diphosphate catabolic process"/>
    <property type="evidence" value="ECO:0007669"/>
    <property type="project" value="TreeGrafter"/>
</dbReference>
<keyword evidence="4" id="KW-1185">Reference proteome</keyword>
<evidence type="ECO:0000256" key="1">
    <source>
        <dbReference type="ARBA" id="ARBA00009283"/>
    </source>
</evidence>